<evidence type="ECO:0000256" key="1">
    <source>
        <dbReference type="SAM" id="MobiDB-lite"/>
    </source>
</evidence>
<feature type="compositionally biased region" description="Low complexity" evidence="1">
    <location>
        <begin position="1"/>
        <end position="12"/>
    </location>
</feature>
<dbReference type="SUPFAM" id="SSF82199">
    <property type="entry name" value="SET domain"/>
    <property type="match status" value="1"/>
</dbReference>
<feature type="domain" description="SET" evidence="2">
    <location>
        <begin position="83"/>
        <end position="232"/>
    </location>
</feature>
<dbReference type="EMBL" id="JAACJM010000036">
    <property type="protein sequence ID" value="KAF5362840.1"/>
    <property type="molecule type" value="Genomic_DNA"/>
</dbReference>
<dbReference type="CDD" id="cd20071">
    <property type="entry name" value="SET_SMYD"/>
    <property type="match status" value="1"/>
</dbReference>
<proteinExistence type="predicted"/>
<sequence>MSPQPSTSTTTKSSRKTGSDKKTLKPAQRAKTKVSWLHWQWQLISLVALVAGLLVYYYQSSAESTQPQPYASTQFQSPEERDASIFTVQDLRGKGKGMIAIRDIKQGELIIRERPLFVVPPQISVSPTTLIAQNLQRLSPAGYESFFNLSYVHLPENVDPDVDINEVALAIFQTNAVSAGNDVGIFPRMARLNHGCSSAFNSVYMWREKEGVLAVHALKDIKKGEELLTTYTNMKRPRNQRRQYLQQQYGFYCTCSVCSLPDAESNASDHRLSSMSDLYTKFSSWNSRSIDGLEAIDVVQAIWDLGNQEGYWSERGQLAADAAFVAAAHEDAVATKEWSRLAAEWFGIELGSDSEQVMQMKGFVAQPMGHPAWGTRQVAEVGGPKRLFQ</sequence>
<dbReference type="PANTHER" id="PTHR47332">
    <property type="entry name" value="SET DOMAIN-CONTAINING PROTEIN 5"/>
    <property type="match status" value="1"/>
</dbReference>
<evidence type="ECO:0000313" key="4">
    <source>
        <dbReference type="Proteomes" id="UP000559256"/>
    </source>
</evidence>
<dbReference type="InterPro" id="IPR053185">
    <property type="entry name" value="SET_domain_protein"/>
</dbReference>
<evidence type="ECO:0000259" key="2">
    <source>
        <dbReference type="PROSITE" id="PS50280"/>
    </source>
</evidence>
<dbReference type="InterPro" id="IPR011990">
    <property type="entry name" value="TPR-like_helical_dom_sf"/>
</dbReference>
<dbReference type="Proteomes" id="UP000559256">
    <property type="component" value="Unassembled WGS sequence"/>
</dbReference>
<gene>
    <name evidence="3" type="ORF">D9758_007114</name>
</gene>
<dbReference type="Gene3D" id="1.25.40.10">
    <property type="entry name" value="Tetratricopeptide repeat domain"/>
    <property type="match status" value="1"/>
</dbReference>
<comment type="caution">
    <text evidence="3">The sequence shown here is derived from an EMBL/GenBank/DDBJ whole genome shotgun (WGS) entry which is preliminary data.</text>
</comment>
<dbReference type="AlphaFoldDB" id="A0A8H5LMB8"/>
<reference evidence="3 4" key="1">
    <citation type="journal article" date="2020" name="ISME J.">
        <title>Uncovering the hidden diversity of litter-decomposition mechanisms in mushroom-forming fungi.</title>
        <authorList>
            <person name="Floudas D."/>
            <person name="Bentzer J."/>
            <person name="Ahren D."/>
            <person name="Johansson T."/>
            <person name="Persson P."/>
            <person name="Tunlid A."/>
        </authorList>
    </citation>
    <scope>NUCLEOTIDE SEQUENCE [LARGE SCALE GENOMIC DNA]</scope>
    <source>
        <strain evidence="3 4">CBS 291.85</strain>
    </source>
</reference>
<dbReference type="PANTHER" id="PTHR47332:SF4">
    <property type="entry name" value="SET DOMAIN-CONTAINING PROTEIN 5"/>
    <property type="match status" value="1"/>
</dbReference>
<dbReference type="Pfam" id="PF00856">
    <property type="entry name" value="SET"/>
    <property type="match status" value="1"/>
</dbReference>
<dbReference type="PROSITE" id="PS50280">
    <property type="entry name" value="SET"/>
    <property type="match status" value="1"/>
</dbReference>
<dbReference type="OrthoDB" id="265717at2759"/>
<protein>
    <recommendedName>
        <fullName evidence="2">SET domain-containing protein</fullName>
    </recommendedName>
</protein>
<feature type="region of interest" description="Disordered" evidence="1">
    <location>
        <begin position="1"/>
        <end position="26"/>
    </location>
</feature>
<dbReference type="SMART" id="SM00317">
    <property type="entry name" value="SET"/>
    <property type="match status" value="1"/>
</dbReference>
<evidence type="ECO:0000313" key="3">
    <source>
        <dbReference type="EMBL" id="KAF5362840.1"/>
    </source>
</evidence>
<accession>A0A8H5LMB8</accession>
<dbReference type="InterPro" id="IPR001214">
    <property type="entry name" value="SET_dom"/>
</dbReference>
<keyword evidence="4" id="KW-1185">Reference proteome</keyword>
<dbReference type="Gene3D" id="2.170.270.10">
    <property type="entry name" value="SET domain"/>
    <property type="match status" value="1"/>
</dbReference>
<organism evidence="3 4">
    <name type="scientific">Tetrapyrgos nigripes</name>
    <dbReference type="NCBI Taxonomy" id="182062"/>
    <lineage>
        <taxon>Eukaryota</taxon>
        <taxon>Fungi</taxon>
        <taxon>Dikarya</taxon>
        <taxon>Basidiomycota</taxon>
        <taxon>Agaricomycotina</taxon>
        <taxon>Agaricomycetes</taxon>
        <taxon>Agaricomycetidae</taxon>
        <taxon>Agaricales</taxon>
        <taxon>Marasmiineae</taxon>
        <taxon>Marasmiaceae</taxon>
        <taxon>Tetrapyrgos</taxon>
    </lineage>
</organism>
<dbReference type="InterPro" id="IPR046341">
    <property type="entry name" value="SET_dom_sf"/>
</dbReference>
<name>A0A8H5LMB8_9AGAR</name>